<comment type="caution">
    <text evidence="1">The sequence shown here is derived from an EMBL/GenBank/DDBJ whole genome shotgun (WGS) entry which is preliminary data.</text>
</comment>
<proteinExistence type="predicted"/>
<dbReference type="EMBL" id="JACVVK020000555">
    <property type="protein sequence ID" value="KAK7466562.1"/>
    <property type="molecule type" value="Genomic_DNA"/>
</dbReference>
<keyword evidence="2" id="KW-1185">Reference proteome</keyword>
<evidence type="ECO:0000313" key="2">
    <source>
        <dbReference type="Proteomes" id="UP001519460"/>
    </source>
</evidence>
<dbReference type="AlphaFoldDB" id="A0ABD0J9N9"/>
<name>A0ABD0J9N9_9CAEN</name>
<sequence>MHFEALSSSTCVEVIPRLLIFVTGQLTSVLGGPLYVTSPAKVTYTSRAGSKFSCTWYRDGDGMRFGAWIRDRVKSWSRSESVSLALGRWGYVLVDQRFDVFGSGLRAPPV</sequence>
<accession>A0ABD0J9N9</accession>
<reference evidence="1 2" key="1">
    <citation type="journal article" date="2023" name="Sci. Data">
        <title>Genome assembly of the Korean intertidal mud-creeper Batillaria attramentaria.</title>
        <authorList>
            <person name="Patra A.K."/>
            <person name="Ho P.T."/>
            <person name="Jun S."/>
            <person name="Lee S.J."/>
            <person name="Kim Y."/>
            <person name="Won Y.J."/>
        </authorList>
    </citation>
    <scope>NUCLEOTIDE SEQUENCE [LARGE SCALE GENOMIC DNA]</scope>
    <source>
        <strain evidence="1">Wonlab-2016</strain>
    </source>
</reference>
<protein>
    <submittedName>
        <fullName evidence="1">Uncharacterized protein</fullName>
    </submittedName>
</protein>
<gene>
    <name evidence="1" type="ORF">BaRGS_00037346</name>
</gene>
<evidence type="ECO:0000313" key="1">
    <source>
        <dbReference type="EMBL" id="KAK7466562.1"/>
    </source>
</evidence>
<dbReference type="Proteomes" id="UP001519460">
    <property type="component" value="Unassembled WGS sequence"/>
</dbReference>
<organism evidence="1 2">
    <name type="scientific">Batillaria attramentaria</name>
    <dbReference type="NCBI Taxonomy" id="370345"/>
    <lineage>
        <taxon>Eukaryota</taxon>
        <taxon>Metazoa</taxon>
        <taxon>Spiralia</taxon>
        <taxon>Lophotrochozoa</taxon>
        <taxon>Mollusca</taxon>
        <taxon>Gastropoda</taxon>
        <taxon>Caenogastropoda</taxon>
        <taxon>Sorbeoconcha</taxon>
        <taxon>Cerithioidea</taxon>
        <taxon>Batillariidae</taxon>
        <taxon>Batillaria</taxon>
    </lineage>
</organism>